<comment type="caution">
    <text evidence="11">The sequence shown here is derived from an EMBL/GenBank/DDBJ whole genome shotgun (WGS) entry which is preliminary data.</text>
</comment>
<dbReference type="HAMAP" id="MF_00378">
    <property type="entry name" value="Exonuc_7_L"/>
    <property type="match status" value="1"/>
</dbReference>
<comment type="catalytic activity">
    <reaction evidence="5 6">
        <text>Exonucleolytic cleavage in either 5'- to 3'- or 3'- to 5'-direction to yield nucleoside 5'-phosphates.</text>
        <dbReference type="EC" id="3.1.11.6"/>
    </reaction>
</comment>
<dbReference type="PANTHER" id="PTHR30008:SF0">
    <property type="entry name" value="EXODEOXYRIBONUCLEASE 7 LARGE SUBUNIT"/>
    <property type="match status" value="1"/>
</dbReference>
<evidence type="ECO:0000256" key="2">
    <source>
        <dbReference type="ARBA" id="ARBA00022722"/>
    </source>
</evidence>
<keyword evidence="1 5" id="KW-0963">Cytoplasm</keyword>
<keyword evidence="3 5" id="KW-0378">Hydrolase</keyword>
<dbReference type="InterPro" id="IPR003753">
    <property type="entry name" value="Exonuc_VII_L"/>
</dbReference>
<keyword evidence="2 5" id="KW-0540">Nuclease</keyword>
<evidence type="ECO:0000256" key="6">
    <source>
        <dbReference type="RuleBase" id="RU004355"/>
    </source>
</evidence>
<reference evidence="11 12" key="1">
    <citation type="submission" date="2019-03" db="EMBL/GenBank/DDBJ databases">
        <title>Genomic Encyclopedia of Type Strains, Phase IV (KMG-IV): sequencing the most valuable type-strain genomes for metagenomic binning, comparative biology and taxonomic classification.</title>
        <authorList>
            <person name="Goeker M."/>
        </authorList>
    </citation>
    <scope>NUCLEOTIDE SEQUENCE [LARGE SCALE GENOMIC DNA]</scope>
    <source>
        <strain evidence="11 12">DSM 28697</strain>
    </source>
</reference>
<feature type="compositionally biased region" description="Polar residues" evidence="8">
    <location>
        <begin position="346"/>
        <end position="364"/>
    </location>
</feature>
<feature type="coiled-coil region" evidence="7">
    <location>
        <begin position="265"/>
        <end position="300"/>
    </location>
</feature>
<dbReference type="GO" id="GO:0008855">
    <property type="term" value="F:exodeoxyribonuclease VII activity"/>
    <property type="evidence" value="ECO:0007669"/>
    <property type="project" value="UniProtKB-UniRule"/>
</dbReference>
<evidence type="ECO:0000259" key="9">
    <source>
        <dbReference type="Pfam" id="PF02601"/>
    </source>
</evidence>
<feature type="domain" description="Exonuclease VII large subunit C-terminal" evidence="9">
    <location>
        <begin position="124"/>
        <end position="437"/>
    </location>
</feature>
<comment type="subunit">
    <text evidence="5">Heterooligomer composed of large and small subunits.</text>
</comment>
<feature type="region of interest" description="Disordered" evidence="8">
    <location>
        <begin position="346"/>
        <end position="365"/>
    </location>
</feature>
<comment type="similarity">
    <text evidence="5 6">Belongs to the XseA family.</text>
</comment>
<dbReference type="AlphaFoldDB" id="A0A4R6UEX3"/>
<dbReference type="GO" id="GO:0005737">
    <property type="term" value="C:cytoplasm"/>
    <property type="evidence" value="ECO:0007669"/>
    <property type="project" value="UniProtKB-SubCell"/>
</dbReference>
<dbReference type="OrthoDB" id="9802795at2"/>
<evidence type="ECO:0000256" key="1">
    <source>
        <dbReference type="ARBA" id="ARBA00022490"/>
    </source>
</evidence>
<organism evidence="11 12">
    <name type="scientific">Aureibacillus halotolerans</name>
    <dbReference type="NCBI Taxonomy" id="1508390"/>
    <lineage>
        <taxon>Bacteria</taxon>
        <taxon>Bacillati</taxon>
        <taxon>Bacillota</taxon>
        <taxon>Bacilli</taxon>
        <taxon>Bacillales</taxon>
        <taxon>Bacillaceae</taxon>
        <taxon>Aureibacillus</taxon>
    </lineage>
</organism>
<evidence type="ECO:0000259" key="10">
    <source>
        <dbReference type="Pfam" id="PF13742"/>
    </source>
</evidence>
<dbReference type="GO" id="GO:0003676">
    <property type="term" value="F:nucleic acid binding"/>
    <property type="evidence" value="ECO:0007669"/>
    <property type="project" value="InterPro"/>
</dbReference>
<dbReference type="GO" id="GO:0006308">
    <property type="term" value="P:DNA catabolic process"/>
    <property type="evidence" value="ECO:0007669"/>
    <property type="project" value="UniProtKB-UniRule"/>
</dbReference>
<keyword evidence="7" id="KW-0175">Coiled coil</keyword>
<gene>
    <name evidence="5" type="primary">xseA</name>
    <name evidence="11" type="ORF">EV213_103223</name>
</gene>
<dbReference type="RefSeq" id="WP_133579502.1">
    <property type="nucleotide sequence ID" value="NZ_SNYJ01000003.1"/>
</dbReference>
<feature type="domain" description="OB-fold nucleic acid binding" evidence="10">
    <location>
        <begin position="6"/>
        <end position="100"/>
    </location>
</feature>
<dbReference type="EMBL" id="SNYJ01000003">
    <property type="protein sequence ID" value="TDQ41644.1"/>
    <property type="molecule type" value="Genomic_DNA"/>
</dbReference>
<evidence type="ECO:0000313" key="11">
    <source>
        <dbReference type="EMBL" id="TDQ41644.1"/>
    </source>
</evidence>
<dbReference type="InterPro" id="IPR025824">
    <property type="entry name" value="OB-fold_nuc-bd_dom"/>
</dbReference>
<dbReference type="Proteomes" id="UP000295632">
    <property type="component" value="Unassembled WGS sequence"/>
</dbReference>
<sequence>MNENTLTVTAITKYIKKKFDVDRNLQDIWFRGELSNVKLHSRGHLYCTIKDDTARIQAVMFQTDRMKLSFEPENGMKVLVRGSISVYQPYGQYQTTVTELQPDGVGALHLAFEQLKEKLTQEGLFAQDRKKQLPLFPSTIGVVTSPTGAAIRDVLITLKRRFPSAQVLIYPVLVQGKNAAGSIVQALKVAQRQAQADVLIVGRGGGSIEELWAFNEEEVARTIANCSIPVISAVGHETDTTIADFVADVRAATPTGAAELAVPDMREWKQRTNDLHLRLQRATKQKIQKQSERLQRLQSSYAFKYPRQLVNQKQQELDRAFDDLLQIMKQGIHRNRMSQQQLAARLTRQSPQKMLSRAQEQQGKLSERLHKSLQSLLKDRQATIQEKSRQLDALSPLKVMSRGYSVVYNNGHVVTSVDHVHLDDELDLRVNGGHISTKVTSIAKEDTRDGQE</sequence>
<protein>
    <recommendedName>
        <fullName evidence="5">Exodeoxyribonuclease 7 large subunit</fullName>
        <ecNumber evidence="5">3.1.11.6</ecNumber>
    </recommendedName>
    <alternativeName>
        <fullName evidence="5">Exodeoxyribonuclease VII large subunit</fullName>
        <shortName evidence="5">Exonuclease VII large subunit</shortName>
    </alternativeName>
</protein>
<name>A0A4R6UEX3_9BACI</name>
<dbReference type="Pfam" id="PF02601">
    <property type="entry name" value="Exonuc_VII_L"/>
    <property type="match status" value="1"/>
</dbReference>
<dbReference type="GO" id="GO:0009318">
    <property type="term" value="C:exodeoxyribonuclease VII complex"/>
    <property type="evidence" value="ECO:0007669"/>
    <property type="project" value="UniProtKB-UniRule"/>
</dbReference>
<comment type="subcellular location">
    <subcellularLocation>
        <location evidence="5 6">Cytoplasm</location>
    </subcellularLocation>
</comment>
<evidence type="ECO:0000256" key="5">
    <source>
        <dbReference type="HAMAP-Rule" id="MF_00378"/>
    </source>
</evidence>
<proteinExistence type="inferred from homology"/>
<evidence type="ECO:0000256" key="3">
    <source>
        <dbReference type="ARBA" id="ARBA00022801"/>
    </source>
</evidence>
<evidence type="ECO:0000256" key="4">
    <source>
        <dbReference type="ARBA" id="ARBA00022839"/>
    </source>
</evidence>
<dbReference type="NCBIfam" id="TIGR00237">
    <property type="entry name" value="xseA"/>
    <property type="match status" value="1"/>
</dbReference>
<keyword evidence="4 5" id="KW-0269">Exonuclease</keyword>
<dbReference type="Pfam" id="PF13742">
    <property type="entry name" value="tRNA_anti_2"/>
    <property type="match status" value="1"/>
</dbReference>
<accession>A0A4R6UEX3</accession>
<evidence type="ECO:0000313" key="12">
    <source>
        <dbReference type="Proteomes" id="UP000295632"/>
    </source>
</evidence>
<dbReference type="CDD" id="cd04489">
    <property type="entry name" value="ExoVII_LU_OBF"/>
    <property type="match status" value="1"/>
</dbReference>
<evidence type="ECO:0000256" key="7">
    <source>
        <dbReference type="SAM" id="Coils"/>
    </source>
</evidence>
<dbReference type="PANTHER" id="PTHR30008">
    <property type="entry name" value="EXODEOXYRIBONUCLEASE 7 LARGE SUBUNIT"/>
    <property type="match status" value="1"/>
</dbReference>
<comment type="function">
    <text evidence="5">Bidirectionally degrades single-stranded DNA into large acid-insoluble oligonucleotides, which are then degraded further into small acid-soluble oligonucleotides.</text>
</comment>
<dbReference type="InterPro" id="IPR020579">
    <property type="entry name" value="Exonuc_VII_lsu_C"/>
</dbReference>
<dbReference type="EC" id="3.1.11.6" evidence="5"/>
<evidence type="ECO:0000256" key="8">
    <source>
        <dbReference type="SAM" id="MobiDB-lite"/>
    </source>
</evidence>
<keyword evidence="12" id="KW-1185">Reference proteome</keyword>